<dbReference type="STRING" id="29172.A0A0D8Y823"/>
<reference evidence="2 3" key="1">
    <citation type="submission" date="2013-11" db="EMBL/GenBank/DDBJ databases">
        <title>Draft genome of the bovine lungworm Dictyocaulus viviparus.</title>
        <authorList>
            <person name="Mitreva M."/>
        </authorList>
    </citation>
    <scope>NUCLEOTIDE SEQUENCE [LARGE SCALE GENOMIC DNA]</scope>
    <source>
        <strain evidence="2 3">HannoverDv2000</strain>
    </source>
</reference>
<accession>A0A0D8Y823</accession>
<dbReference type="InterPro" id="IPR013977">
    <property type="entry name" value="GcvT_C"/>
</dbReference>
<gene>
    <name evidence="2" type="ORF">DICVIV_01614</name>
</gene>
<dbReference type="InterPro" id="IPR029043">
    <property type="entry name" value="GcvT/YgfZ_C"/>
</dbReference>
<dbReference type="Gene3D" id="2.40.30.110">
    <property type="entry name" value="Aminomethyltransferase beta-barrel domains"/>
    <property type="match status" value="1"/>
</dbReference>
<dbReference type="Proteomes" id="UP000053766">
    <property type="component" value="Unassembled WGS sequence"/>
</dbReference>
<dbReference type="SUPFAM" id="SSF101790">
    <property type="entry name" value="Aminomethyltransferase beta-barrel domain"/>
    <property type="match status" value="1"/>
</dbReference>
<evidence type="ECO:0000313" key="3">
    <source>
        <dbReference type="Proteomes" id="UP000053766"/>
    </source>
</evidence>
<sequence length="78" mass="8578">MKFCSTSSCNDPTDKCSVGFVTSGCPSPCTNQNIAIAYVDKPYAKIGRQLMIDFGAKTSMVTVTKMPFIKTNYYMQNS</sequence>
<feature type="domain" description="Aminomethyltransferase C-terminal" evidence="1">
    <location>
        <begin position="14"/>
        <end position="70"/>
    </location>
</feature>
<keyword evidence="3" id="KW-1185">Reference proteome</keyword>
<organism evidence="2 3">
    <name type="scientific">Dictyocaulus viviparus</name>
    <name type="common">Bovine lungworm</name>
    <dbReference type="NCBI Taxonomy" id="29172"/>
    <lineage>
        <taxon>Eukaryota</taxon>
        <taxon>Metazoa</taxon>
        <taxon>Ecdysozoa</taxon>
        <taxon>Nematoda</taxon>
        <taxon>Chromadorea</taxon>
        <taxon>Rhabditida</taxon>
        <taxon>Rhabditina</taxon>
        <taxon>Rhabditomorpha</taxon>
        <taxon>Strongyloidea</taxon>
        <taxon>Metastrongylidae</taxon>
        <taxon>Dictyocaulus</taxon>
    </lineage>
</organism>
<dbReference type="PANTHER" id="PTHR43757">
    <property type="entry name" value="AMINOMETHYLTRANSFERASE"/>
    <property type="match status" value="1"/>
</dbReference>
<name>A0A0D8Y823_DICVI</name>
<reference evidence="3" key="2">
    <citation type="journal article" date="2016" name="Sci. Rep.">
        <title>Dictyocaulus viviparus genome, variome and transcriptome elucidate lungworm biology and support future intervention.</title>
        <authorList>
            <person name="McNulty S.N."/>
            <person name="Strube C."/>
            <person name="Rosa B.A."/>
            <person name="Martin J.C."/>
            <person name="Tyagi R."/>
            <person name="Choi Y.J."/>
            <person name="Wang Q."/>
            <person name="Hallsworth Pepin K."/>
            <person name="Zhang X."/>
            <person name="Ozersky P."/>
            <person name="Wilson R.K."/>
            <person name="Sternberg P.W."/>
            <person name="Gasser R.B."/>
            <person name="Mitreva M."/>
        </authorList>
    </citation>
    <scope>NUCLEOTIDE SEQUENCE [LARGE SCALE GENOMIC DNA]</scope>
    <source>
        <strain evidence="3">HannoverDv2000</strain>
    </source>
</reference>
<dbReference type="EMBL" id="KN716169">
    <property type="protein sequence ID" value="KJH52149.1"/>
    <property type="molecule type" value="Genomic_DNA"/>
</dbReference>
<dbReference type="GO" id="GO:0005739">
    <property type="term" value="C:mitochondrion"/>
    <property type="evidence" value="ECO:0007669"/>
    <property type="project" value="TreeGrafter"/>
</dbReference>
<dbReference type="OrthoDB" id="10263536at2759"/>
<protein>
    <submittedName>
        <fullName evidence="2">Glycine cleavage T-protein barrel domain protein</fullName>
    </submittedName>
</protein>
<dbReference type="Pfam" id="PF08669">
    <property type="entry name" value="GCV_T_C"/>
    <property type="match status" value="1"/>
</dbReference>
<proteinExistence type="predicted"/>
<dbReference type="AlphaFoldDB" id="A0A0D8Y823"/>
<evidence type="ECO:0000313" key="2">
    <source>
        <dbReference type="EMBL" id="KJH52149.1"/>
    </source>
</evidence>
<dbReference type="InterPro" id="IPR028896">
    <property type="entry name" value="GcvT/YgfZ/DmdA"/>
</dbReference>
<dbReference type="PANTHER" id="PTHR43757:SF16">
    <property type="entry name" value="AMINOMETHYLTRANSFERASE, MITOCHONDRIAL"/>
    <property type="match status" value="1"/>
</dbReference>
<evidence type="ECO:0000259" key="1">
    <source>
        <dbReference type="Pfam" id="PF08669"/>
    </source>
</evidence>